<dbReference type="Proteomes" id="UP000263642">
    <property type="component" value="Unassembled WGS sequence"/>
</dbReference>
<sequence>FNQEHPPTYSSPPVITSLAYSPDGKILAVAGFHEVILHAADGDQILARLIGKSQRIESVQFSPDGKSLAVTGGTPAERG</sequence>
<accession>A0A3D3R2E0</accession>
<evidence type="ECO:0000313" key="1">
    <source>
        <dbReference type="EMBL" id="HCO22929.1"/>
    </source>
</evidence>
<name>A0A3D3R2E0_9PLAN</name>
<dbReference type="EMBL" id="DQAY01000048">
    <property type="protein sequence ID" value="HCO22929.1"/>
    <property type="molecule type" value="Genomic_DNA"/>
</dbReference>
<feature type="non-terminal residue" evidence="1">
    <location>
        <position position="1"/>
    </location>
</feature>
<dbReference type="InterPro" id="IPR001680">
    <property type="entry name" value="WD40_rpt"/>
</dbReference>
<comment type="caution">
    <text evidence="1">The sequence shown here is derived from an EMBL/GenBank/DDBJ whole genome shotgun (WGS) entry which is preliminary data.</text>
</comment>
<organism evidence="1 2">
    <name type="scientific">Gimesia maris</name>
    <dbReference type="NCBI Taxonomy" id="122"/>
    <lineage>
        <taxon>Bacteria</taxon>
        <taxon>Pseudomonadati</taxon>
        <taxon>Planctomycetota</taxon>
        <taxon>Planctomycetia</taxon>
        <taxon>Planctomycetales</taxon>
        <taxon>Planctomycetaceae</taxon>
        <taxon>Gimesia</taxon>
    </lineage>
</organism>
<dbReference type="InterPro" id="IPR015943">
    <property type="entry name" value="WD40/YVTN_repeat-like_dom_sf"/>
</dbReference>
<dbReference type="Gene3D" id="2.130.10.10">
    <property type="entry name" value="YVTN repeat-like/Quinoprotein amine dehydrogenase"/>
    <property type="match status" value="1"/>
</dbReference>
<reference evidence="1 2" key="1">
    <citation type="journal article" date="2018" name="Nat. Biotechnol.">
        <title>A standardized bacterial taxonomy based on genome phylogeny substantially revises the tree of life.</title>
        <authorList>
            <person name="Parks D.H."/>
            <person name="Chuvochina M."/>
            <person name="Waite D.W."/>
            <person name="Rinke C."/>
            <person name="Skarshewski A."/>
            <person name="Chaumeil P.A."/>
            <person name="Hugenholtz P."/>
        </authorList>
    </citation>
    <scope>NUCLEOTIDE SEQUENCE [LARGE SCALE GENOMIC DNA]</scope>
    <source>
        <strain evidence="1">UBA9375</strain>
    </source>
</reference>
<protein>
    <recommendedName>
        <fullName evidence="3">Anaphase-promoting complex subunit 4 WD40 domain-containing protein</fullName>
    </recommendedName>
</protein>
<gene>
    <name evidence="1" type="ORF">DIT97_07685</name>
</gene>
<dbReference type="AlphaFoldDB" id="A0A3D3R2E0"/>
<dbReference type="SUPFAM" id="SSF50969">
    <property type="entry name" value="YVTN repeat-like/Quinoprotein amine dehydrogenase"/>
    <property type="match status" value="1"/>
</dbReference>
<dbReference type="InterPro" id="IPR011044">
    <property type="entry name" value="Quino_amine_DH_bsu"/>
</dbReference>
<feature type="non-terminal residue" evidence="1">
    <location>
        <position position="79"/>
    </location>
</feature>
<proteinExistence type="predicted"/>
<evidence type="ECO:0000313" key="2">
    <source>
        <dbReference type="Proteomes" id="UP000263642"/>
    </source>
</evidence>
<dbReference type="Pfam" id="PF00400">
    <property type="entry name" value="WD40"/>
    <property type="match status" value="2"/>
</dbReference>
<evidence type="ECO:0008006" key="3">
    <source>
        <dbReference type="Google" id="ProtNLM"/>
    </source>
</evidence>